<protein>
    <submittedName>
        <fullName evidence="1">Uncharacterized protein</fullName>
    </submittedName>
</protein>
<evidence type="ECO:0000313" key="2">
    <source>
        <dbReference type="Proteomes" id="UP000004682"/>
    </source>
</evidence>
<proteinExistence type="predicted"/>
<dbReference type="Proteomes" id="UP000004682">
    <property type="component" value="Unassembled WGS sequence"/>
</dbReference>
<dbReference type="EMBL" id="JH692064">
    <property type="protein sequence ID" value="EIP87044.1"/>
    <property type="molecule type" value="Genomic_DNA"/>
</dbReference>
<name>A0ABN0G475_9BURK</name>
<evidence type="ECO:0000313" key="1">
    <source>
        <dbReference type="EMBL" id="EIP87044.1"/>
    </source>
</evidence>
<accession>A0ABN0G475</accession>
<sequence length="52" mass="6202">MRAPFSLHFSARFFCERSLTDFPKICQPKSGHYRQLFQYPREPVFAARIIPL</sequence>
<organism evidence="1 2">
    <name type="scientific">Burkholderia humptydooensis MSMB43</name>
    <dbReference type="NCBI Taxonomy" id="441157"/>
    <lineage>
        <taxon>Bacteria</taxon>
        <taxon>Pseudomonadati</taxon>
        <taxon>Pseudomonadota</taxon>
        <taxon>Betaproteobacteria</taxon>
        <taxon>Burkholderiales</taxon>
        <taxon>Burkholderiaceae</taxon>
        <taxon>Burkholderia</taxon>
        <taxon>pseudomallei group</taxon>
    </lineage>
</organism>
<gene>
    <name evidence="1" type="ORF">A33K_16647</name>
</gene>
<keyword evidence="2" id="KW-1185">Reference proteome</keyword>
<reference evidence="2" key="1">
    <citation type="journal article" date="2012" name="J. Bacteriol.">
        <title>Revised Genome Sequence of Burkholderia thailandensis MSMB43 with Improved Annotation.</title>
        <authorList>
            <person name="Zhuo Y."/>
            <person name="Liu L."/>
            <person name="Wang Q."/>
            <person name="Liu X."/>
            <person name="Ren B."/>
            <person name="Liu M."/>
            <person name="Ni P."/>
            <person name="Cheng Y.Q."/>
            <person name="Zhang L."/>
        </authorList>
    </citation>
    <scope>NUCLEOTIDE SEQUENCE [LARGE SCALE GENOMIC DNA]</scope>
    <source>
        <strain evidence="2">MSMB43</strain>
    </source>
</reference>